<dbReference type="EMBL" id="AGTP01107038">
    <property type="status" value="NOT_ANNOTATED_CDS"/>
    <property type="molecule type" value="Genomic_DNA"/>
</dbReference>
<reference evidence="1" key="3">
    <citation type="submission" date="2025-09" db="UniProtKB">
        <authorList>
            <consortium name="Ensembl"/>
        </authorList>
    </citation>
    <scope>IDENTIFICATION</scope>
</reference>
<reference evidence="2" key="1">
    <citation type="submission" date="2011-11" db="EMBL/GenBank/DDBJ databases">
        <title>The Draft Genome of Spermophilus tridecemlineatus.</title>
        <authorList>
            <consortium name="The Broad Institute Genome Assembly &amp; Analysis Group"/>
            <consortium name="Computational R&amp;D Group"/>
            <consortium name="and Sequencing Platform"/>
            <person name="Di Palma F."/>
            <person name="Alfoldi J."/>
            <person name="Johnson J."/>
            <person name="Berlin A."/>
            <person name="Gnerre S."/>
            <person name="Jaffe D."/>
            <person name="MacCallum I."/>
            <person name="Young S."/>
            <person name="Walker B.J."/>
            <person name="Lindblad-Toh K."/>
        </authorList>
    </citation>
    <scope>NUCLEOTIDE SEQUENCE [LARGE SCALE GENOMIC DNA]</scope>
</reference>
<gene>
    <name evidence="1" type="primary">SLC20A2</name>
</gene>
<evidence type="ECO:0000313" key="1">
    <source>
        <dbReference type="Ensembl" id="ENSSTOP00000015562.2"/>
    </source>
</evidence>
<protein>
    <submittedName>
        <fullName evidence="1">Solute carrier family 20 member 2</fullName>
    </submittedName>
</protein>
<dbReference type="EMBL" id="AGTP01107039">
    <property type="status" value="NOT_ANNOTATED_CDS"/>
    <property type="molecule type" value="Genomic_DNA"/>
</dbReference>
<keyword evidence="2" id="KW-1185">Reference proteome</keyword>
<dbReference type="HOGENOM" id="CLU_081289_1_0_1"/>
<dbReference type="Proteomes" id="UP000005215">
    <property type="component" value="Unassembled WGS sequence"/>
</dbReference>
<dbReference type="EMBL" id="AGTP01107040">
    <property type="status" value="NOT_ANNOTATED_CDS"/>
    <property type="molecule type" value="Genomic_DNA"/>
</dbReference>
<organism evidence="1 2">
    <name type="scientific">Ictidomys tridecemlineatus</name>
    <name type="common">Thirteen-lined ground squirrel</name>
    <name type="synonym">Spermophilus tridecemlineatus</name>
    <dbReference type="NCBI Taxonomy" id="43179"/>
    <lineage>
        <taxon>Eukaryota</taxon>
        <taxon>Metazoa</taxon>
        <taxon>Chordata</taxon>
        <taxon>Craniata</taxon>
        <taxon>Vertebrata</taxon>
        <taxon>Euteleostomi</taxon>
        <taxon>Mammalia</taxon>
        <taxon>Eutheria</taxon>
        <taxon>Euarchontoglires</taxon>
        <taxon>Glires</taxon>
        <taxon>Rodentia</taxon>
        <taxon>Sciuromorpha</taxon>
        <taxon>Sciuridae</taxon>
        <taxon>Xerinae</taxon>
        <taxon>Marmotini</taxon>
        <taxon>Ictidomys</taxon>
    </lineage>
</organism>
<dbReference type="Ensembl" id="ENSSTOT00000021392.2">
    <property type="protein sequence ID" value="ENSSTOP00000015562.2"/>
    <property type="gene ID" value="ENSSTOG00000025918.2"/>
</dbReference>
<reference evidence="1" key="2">
    <citation type="submission" date="2025-08" db="UniProtKB">
        <authorList>
            <consortium name="Ensembl"/>
        </authorList>
    </citation>
    <scope>IDENTIFICATION</scope>
</reference>
<evidence type="ECO:0000313" key="2">
    <source>
        <dbReference type="Proteomes" id="UP000005215"/>
    </source>
</evidence>
<proteinExistence type="predicted"/>
<accession>I3MTW7</accession>
<name>I3MTW7_ICTTR</name>
<dbReference type="GeneTree" id="ENSGT00390000014879"/>
<sequence>MAMDEYLWMV</sequence>